<name>A0A8S1M0Q2_9CILI</name>
<dbReference type="EMBL" id="CAJJDN010000027">
    <property type="protein sequence ID" value="CAD8070506.1"/>
    <property type="molecule type" value="Genomic_DNA"/>
</dbReference>
<organism evidence="1 2">
    <name type="scientific">Paramecium sonneborni</name>
    <dbReference type="NCBI Taxonomy" id="65129"/>
    <lineage>
        <taxon>Eukaryota</taxon>
        <taxon>Sar</taxon>
        <taxon>Alveolata</taxon>
        <taxon>Ciliophora</taxon>
        <taxon>Intramacronucleata</taxon>
        <taxon>Oligohymenophorea</taxon>
        <taxon>Peniculida</taxon>
        <taxon>Parameciidae</taxon>
        <taxon>Paramecium</taxon>
    </lineage>
</organism>
<protein>
    <submittedName>
        <fullName evidence="1">Uncharacterized protein</fullName>
    </submittedName>
</protein>
<evidence type="ECO:0000313" key="1">
    <source>
        <dbReference type="EMBL" id="CAD8070506.1"/>
    </source>
</evidence>
<dbReference type="Proteomes" id="UP000692954">
    <property type="component" value="Unassembled WGS sequence"/>
</dbReference>
<proteinExistence type="predicted"/>
<sequence>MKLKSCLLSKSAAQIKAQDNVYRNQFILQNVKTINDFHFGMVNLKEMSDRHENISRSLQGQKIIQKMITRIIKIQRGSGVQSLKIDPYEEQTRTQRDF</sequence>
<evidence type="ECO:0000313" key="2">
    <source>
        <dbReference type="Proteomes" id="UP000692954"/>
    </source>
</evidence>
<gene>
    <name evidence="1" type="ORF">PSON_ATCC_30995.1.T0270025</name>
</gene>
<keyword evidence="2" id="KW-1185">Reference proteome</keyword>
<dbReference type="AlphaFoldDB" id="A0A8S1M0Q2"/>
<comment type="caution">
    <text evidence="1">The sequence shown here is derived from an EMBL/GenBank/DDBJ whole genome shotgun (WGS) entry which is preliminary data.</text>
</comment>
<accession>A0A8S1M0Q2</accession>
<reference evidence="1" key="1">
    <citation type="submission" date="2021-01" db="EMBL/GenBank/DDBJ databases">
        <authorList>
            <consortium name="Genoscope - CEA"/>
            <person name="William W."/>
        </authorList>
    </citation>
    <scope>NUCLEOTIDE SEQUENCE</scope>
</reference>